<evidence type="ECO:0000313" key="1">
    <source>
        <dbReference type="EMBL" id="GIY99076.1"/>
    </source>
</evidence>
<sequence>MCRYVQDLPLLFKILSDNDQRLQLQEKVNFRNVKVYYIEEFPRYTEFSSSSDQKAVRKLSLIFKKETTKASACGTNSSRICSALQTTPCLPSITEWWIDERRAVSTTSVWINSRNSRESSMRFLREDAIVLVPTHPEPPSPSDDHPHVSQHRIHWHIQYSRISLNADSCRIEQRSSFRYQAVSAPLKDRLTLAAAVELDKVFGGWVSPCSIDV</sequence>
<proteinExistence type="predicted"/>
<evidence type="ECO:0000313" key="2">
    <source>
        <dbReference type="Proteomes" id="UP001054945"/>
    </source>
</evidence>
<gene>
    <name evidence="1" type="primary">FAAH2_2</name>
    <name evidence="1" type="ORF">CEXT_371791</name>
</gene>
<dbReference type="EMBL" id="BPLR01018379">
    <property type="protein sequence ID" value="GIY99076.1"/>
    <property type="molecule type" value="Genomic_DNA"/>
</dbReference>
<dbReference type="InterPro" id="IPR052739">
    <property type="entry name" value="FAAH2"/>
</dbReference>
<dbReference type="GO" id="GO:0012505">
    <property type="term" value="C:endomembrane system"/>
    <property type="evidence" value="ECO:0007669"/>
    <property type="project" value="TreeGrafter"/>
</dbReference>
<dbReference type="AlphaFoldDB" id="A0AAV4XYQ7"/>
<dbReference type="GO" id="GO:0016787">
    <property type="term" value="F:hydrolase activity"/>
    <property type="evidence" value="ECO:0007669"/>
    <property type="project" value="UniProtKB-KW"/>
</dbReference>
<dbReference type="PANTHER" id="PTHR43372">
    <property type="entry name" value="FATTY-ACID AMIDE HYDROLASE"/>
    <property type="match status" value="1"/>
</dbReference>
<dbReference type="Proteomes" id="UP001054945">
    <property type="component" value="Unassembled WGS sequence"/>
</dbReference>
<keyword evidence="1" id="KW-0378">Hydrolase</keyword>
<accession>A0AAV4XYQ7</accession>
<comment type="caution">
    <text evidence="1">The sequence shown here is derived from an EMBL/GenBank/DDBJ whole genome shotgun (WGS) entry which is preliminary data.</text>
</comment>
<reference evidence="1 2" key="1">
    <citation type="submission" date="2021-06" db="EMBL/GenBank/DDBJ databases">
        <title>Caerostris extrusa draft genome.</title>
        <authorList>
            <person name="Kono N."/>
            <person name="Arakawa K."/>
        </authorList>
    </citation>
    <scope>NUCLEOTIDE SEQUENCE [LARGE SCALE GENOMIC DNA]</scope>
</reference>
<keyword evidence="2" id="KW-1185">Reference proteome</keyword>
<dbReference type="PANTHER" id="PTHR43372:SF4">
    <property type="entry name" value="FATTY-ACID AMIDE HYDROLASE 2"/>
    <property type="match status" value="1"/>
</dbReference>
<name>A0AAV4XYQ7_CAEEX</name>
<protein>
    <submittedName>
        <fullName evidence="1">Fatty-acid amide hydrolase 2</fullName>
    </submittedName>
</protein>
<organism evidence="1 2">
    <name type="scientific">Caerostris extrusa</name>
    <name type="common">Bark spider</name>
    <name type="synonym">Caerostris bankana</name>
    <dbReference type="NCBI Taxonomy" id="172846"/>
    <lineage>
        <taxon>Eukaryota</taxon>
        <taxon>Metazoa</taxon>
        <taxon>Ecdysozoa</taxon>
        <taxon>Arthropoda</taxon>
        <taxon>Chelicerata</taxon>
        <taxon>Arachnida</taxon>
        <taxon>Araneae</taxon>
        <taxon>Araneomorphae</taxon>
        <taxon>Entelegynae</taxon>
        <taxon>Araneoidea</taxon>
        <taxon>Araneidae</taxon>
        <taxon>Caerostris</taxon>
    </lineage>
</organism>